<dbReference type="RefSeq" id="WP_161018947.1">
    <property type="nucleotide sequence ID" value="NZ_WWCP01000006.1"/>
</dbReference>
<protein>
    <submittedName>
        <fullName evidence="1">Uncharacterized protein</fullName>
    </submittedName>
</protein>
<evidence type="ECO:0000313" key="2">
    <source>
        <dbReference type="Proteomes" id="UP000474565"/>
    </source>
</evidence>
<sequence length="135" mass="14979">MAIKQKSDIALPEGIFTGQGDAAADRKILRMADDGVLHKLYQGVYTSNVSSLPEAVVLRNWGSIVSHFLPEGGLSYRSGYDAKLVDEHRRRPVAHHRTDGLPRRLPTAIESIVEQQRCDSVHSRHGPNPEMDGRV</sequence>
<organism evidence="1 2">
    <name type="scientific">Duganella lactea</name>
    <dbReference type="NCBI Taxonomy" id="2692173"/>
    <lineage>
        <taxon>Bacteria</taxon>
        <taxon>Pseudomonadati</taxon>
        <taxon>Pseudomonadota</taxon>
        <taxon>Betaproteobacteria</taxon>
        <taxon>Burkholderiales</taxon>
        <taxon>Oxalobacteraceae</taxon>
        <taxon>Telluria group</taxon>
        <taxon>Duganella</taxon>
    </lineage>
</organism>
<name>A0A6L8MIR1_9BURK</name>
<dbReference type="Proteomes" id="UP000474565">
    <property type="component" value="Unassembled WGS sequence"/>
</dbReference>
<comment type="caution">
    <text evidence="1">The sequence shown here is derived from an EMBL/GenBank/DDBJ whole genome shotgun (WGS) entry which is preliminary data.</text>
</comment>
<reference evidence="1 2" key="1">
    <citation type="submission" date="2019-12" db="EMBL/GenBank/DDBJ databases">
        <title>Novel species isolated from a subtropical stream in China.</title>
        <authorList>
            <person name="Lu H."/>
        </authorList>
    </citation>
    <scope>NUCLEOTIDE SEQUENCE [LARGE SCALE GENOMIC DNA]</scope>
    <source>
        <strain evidence="1 2">FT50W</strain>
    </source>
</reference>
<proteinExistence type="predicted"/>
<dbReference type="AlphaFoldDB" id="A0A6L8MIR1"/>
<gene>
    <name evidence="1" type="ORF">GTP44_07550</name>
</gene>
<evidence type="ECO:0000313" key="1">
    <source>
        <dbReference type="EMBL" id="MYM81812.1"/>
    </source>
</evidence>
<accession>A0A6L8MIR1</accession>
<dbReference type="EMBL" id="WWCP01000006">
    <property type="protein sequence ID" value="MYM81812.1"/>
    <property type="molecule type" value="Genomic_DNA"/>
</dbReference>